<organism evidence="1 2">
    <name type="scientific">Pluteus cervinus</name>
    <dbReference type="NCBI Taxonomy" id="181527"/>
    <lineage>
        <taxon>Eukaryota</taxon>
        <taxon>Fungi</taxon>
        <taxon>Dikarya</taxon>
        <taxon>Basidiomycota</taxon>
        <taxon>Agaricomycotina</taxon>
        <taxon>Agaricomycetes</taxon>
        <taxon>Agaricomycetidae</taxon>
        <taxon>Agaricales</taxon>
        <taxon>Pluteineae</taxon>
        <taxon>Pluteaceae</taxon>
        <taxon>Pluteus</taxon>
    </lineage>
</organism>
<proteinExistence type="predicted"/>
<dbReference type="EMBL" id="ML209425">
    <property type="protein sequence ID" value="TFK58349.1"/>
    <property type="molecule type" value="Genomic_DNA"/>
</dbReference>
<keyword evidence="2" id="KW-1185">Reference proteome</keyword>
<evidence type="ECO:0000313" key="1">
    <source>
        <dbReference type="EMBL" id="TFK58349.1"/>
    </source>
</evidence>
<reference evidence="1 2" key="1">
    <citation type="journal article" date="2019" name="Nat. Ecol. Evol.">
        <title>Megaphylogeny resolves global patterns of mushroom evolution.</title>
        <authorList>
            <person name="Varga T."/>
            <person name="Krizsan K."/>
            <person name="Foldi C."/>
            <person name="Dima B."/>
            <person name="Sanchez-Garcia M."/>
            <person name="Sanchez-Ramirez S."/>
            <person name="Szollosi G.J."/>
            <person name="Szarkandi J.G."/>
            <person name="Papp V."/>
            <person name="Albert L."/>
            <person name="Andreopoulos W."/>
            <person name="Angelini C."/>
            <person name="Antonin V."/>
            <person name="Barry K.W."/>
            <person name="Bougher N.L."/>
            <person name="Buchanan P."/>
            <person name="Buyck B."/>
            <person name="Bense V."/>
            <person name="Catcheside P."/>
            <person name="Chovatia M."/>
            <person name="Cooper J."/>
            <person name="Damon W."/>
            <person name="Desjardin D."/>
            <person name="Finy P."/>
            <person name="Geml J."/>
            <person name="Haridas S."/>
            <person name="Hughes K."/>
            <person name="Justo A."/>
            <person name="Karasinski D."/>
            <person name="Kautmanova I."/>
            <person name="Kiss B."/>
            <person name="Kocsube S."/>
            <person name="Kotiranta H."/>
            <person name="LaButti K.M."/>
            <person name="Lechner B.E."/>
            <person name="Liimatainen K."/>
            <person name="Lipzen A."/>
            <person name="Lukacs Z."/>
            <person name="Mihaltcheva S."/>
            <person name="Morgado L.N."/>
            <person name="Niskanen T."/>
            <person name="Noordeloos M.E."/>
            <person name="Ohm R.A."/>
            <person name="Ortiz-Santana B."/>
            <person name="Ovrebo C."/>
            <person name="Racz N."/>
            <person name="Riley R."/>
            <person name="Savchenko A."/>
            <person name="Shiryaev A."/>
            <person name="Soop K."/>
            <person name="Spirin V."/>
            <person name="Szebenyi C."/>
            <person name="Tomsovsky M."/>
            <person name="Tulloss R.E."/>
            <person name="Uehling J."/>
            <person name="Grigoriev I.V."/>
            <person name="Vagvolgyi C."/>
            <person name="Papp T."/>
            <person name="Martin F.M."/>
            <person name="Miettinen O."/>
            <person name="Hibbett D.S."/>
            <person name="Nagy L.G."/>
        </authorList>
    </citation>
    <scope>NUCLEOTIDE SEQUENCE [LARGE SCALE GENOMIC DNA]</scope>
    <source>
        <strain evidence="1 2">NL-1719</strain>
    </source>
</reference>
<dbReference type="Proteomes" id="UP000308600">
    <property type="component" value="Unassembled WGS sequence"/>
</dbReference>
<gene>
    <name evidence="1" type="ORF">BDN72DRAFT_966370</name>
</gene>
<accession>A0ACD2ZYZ5</accession>
<name>A0ACD2ZYZ5_9AGAR</name>
<evidence type="ECO:0000313" key="2">
    <source>
        <dbReference type="Proteomes" id="UP000308600"/>
    </source>
</evidence>
<sequence>MAQPIFAPELEELIFSLAAHDDLKLAGKLVLVAKRVRKWVMPHIYNVVIFEITRESLVPHRNLSLEDLEKNGKYVRHLMVRHGAFGLEERFAACVISCPNLRSLALWISSNEVYSPEMVESLLRMELEYLSFDIGEFAGNLARQGRTLSHPFHTVTHLELTGATRIDPHQVKDYFPSLTHLAITSLGDTQISALRDVLKIFGDRLEVLIWYFWEFRTPDVSRSGPRLARTRDYIAEDDPRLVVLWYGADFVRTWHEGVKGGQGIWKIANEAVRARRAEAREVADA</sequence>
<protein>
    <submittedName>
        <fullName evidence="1">Uncharacterized protein</fullName>
    </submittedName>
</protein>